<name>E3N6J4_CAERE</name>
<dbReference type="Proteomes" id="UP000008281">
    <property type="component" value="Unassembled WGS sequence"/>
</dbReference>
<keyword evidence="2" id="KW-1185">Reference proteome</keyword>
<dbReference type="PANTHER" id="PTHR35366:SF3">
    <property type="entry name" value="CW-TYPE DOMAIN-CONTAINING PROTEIN"/>
    <property type="match status" value="1"/>
</dbReference>
<dbReference type="PANTHER" id="PTHR35366">
    <property type="entry name" value="PROTEIN CBG18620"/>
    <property type="match status" value="1"/>
</dbReference>
<dbReference type="HOGENOM" id="CLU_035641_0_1_1"/>
<evidence type="ECO:0000313" key="1">
    <source>
        <dbReference type="EMBL" id="EFO88084.1"/>
    </source>
</evidence>
<reference evidence="1" key="1">
    <citation type="submission" date="2007-07" db="EMBL/GenBank/DDBJ databases">
        <title>PCAP assembly of the Caenorhabditis remanei genome.</title>
        <authorList>
            <consortium name="The Caenorhabditis remanei Sequencing Consortium"/>
            <person name="Wilson R.K."/>
        </authorList>
    </citation>
    <scope>NUCLEOTIDE SEQUENCE [LARGE SCALE GENOMIC DNA]</scope>
    <source>
        <strain evidence="1">PB4641</strain>
    </source>
</reference>
<gene>
    <name evidence="1" type="ORF">CRE_06048</name>
</gene>
<proteinExistence type="predicted"/>
<sequence length="473" mass="54815">MRDWNHLPVEIKRHVVKNLDFMSRHSMKSTSHVERLIVNSTCFKVPRVRFGYKQGKCLVMIYTGIEKFLRLELSKCKEGILVERSENTWDPRDITTKILPPSDVLKTGLTILKNLLAHESIIIEAMEWDIPDESPKIKYQQEILAPLDYEKFRVREMVFLWNTVALEPLIPNLCVVDDFKLLRRLGLEISGESLVPVMIHDSQVEHPWTLGRPCYQSMFCLNGSLPITLVMHFQDRDVLLSDPKTIATFLRVASPLPQKPDRQAHSDTINWTYGTECGYWTAKMTPANEAKVKKMLDPEKCGVHYQCKNCTDPFTFWYHQNLARRFHQEPFWGDIVWQLPGFGDMEMGIRNLKIELAKDEKEKKKLKKWEKEKSWGFKEISVETLVEMIDKDVKDSGGPVKNVVKNSGGDFKELGQESEAFGDGYDDKNFDIDADAEEPASAIPKPIFSLKVFFILPILLSFMFYLIISHLYY</sequence>
<dbReference type="RefSeq" id="XP_003095983.2">
    <property type="nucleotide sequence ID" value="XM_003095935.2"/>
</dbReference>
<organism evidence="2">
    <name type="scientific">Caenorhabditis remanei</name>
    <name type="common">Caenorhabditis vulgaris</name>
    <dbReference type="NCBI Taxonomy" id="31234"/>
    <lineage>
        <taxon>Eukaryota</taxon>
        <taxon>Metazoa</taxon>
        <taxon>Ecdysozoa</taxon>
        <taxon>Nematoda</taxon>
        <taxon>Chromadorea</taxon>
        <taxon>Rhabditida</taxon>
        <taxon>Rhabditina</taxon>
        <taxon>Rhabditomorpha</taxon>
        <taxon>Rhabditoidea</taxon>
        <taxon>Rhabditidae</taxon>
        <taxon>Peloderinae</taxon>
        <taxon>Caenorhabditis</taxon>
    </lineage>
</organism>
<dbReference type="EMBL" id="DS268540">
    <property type="protein sequence ID" value="EFO88084.1"/>
    <property type="molecule type" value="Genomic_DNA"/>
</dbReference>
<accession>E3N6J4</accession>
<protein>
    <submittedName>
        <fullName evidence="1">Uncharacterized protein</fullName>
    </submittedName>
</protein>
<dbReference type="KEGG" id="crq:GCK72_021743"/>
<dbReference type="STRING" id="31234.E3N6J4"/>
<dbReference type="CTD" id="9808159"/>
<evidence type="ECO:0000313" key="2">
    <source>
        <dbReference type="Proteomes" id="UP000008281"/>
    </source>
</evidence>
<dbReference type="GeneID" id="9808159"/>
<dbReference type="eggNOG" id="ENOG502TI42">
    <property type="taxonomic scope" value="Eukaryota"/>
</dbReference>
<dbReference type="OrthoDB" id="5824619at2759"/>
<dbReference type="AlphaFoldDB" id="E3N6J4"/>